<reference evidence="2" key="1">
    <citation type="submission" date="2019-11" db="EMBL/GenBank/DDBJ databases">
        <title>Leishmania tarentolae CDS.</title>
        <authorList>
            <person name="Goto Y."/>
            <person name="Yamagishi J."/>
        </authorList>
    </citation>
    <scope>NUCLEOTIDE SEQUENCE [LARGE SCALE GENOMIC DNA]</scope>
    <source>
        <strain evidence="2">Parrot Tar II</strain>
    </source>
</reference>
<dbReference type="InterPro" id="IPR007955">
    <property type="entry name" value="Bystin"/>
</dbReference>
<dbReference type="PANTHER" id="PTHR12821:SF0">
    <property type="entry name" value="BYSTIN"/>
    <property type="match status" value="1"/>
</dbReference>
<evidence type="ECO:0000313" key="2">
    <source>
        <dbReference type="EMBL" id="GET90633.1"/>
    </source>
</evidence>
<dbReference type="Proteomes" id="UP000419144">
    <property type="component" value="Unassembled WGS sequence"/>
</dbReference>
<dbReference type="OrthoDB" id="2192561at2759"/>
<dbReference type="EMBL" id="BLBS01000042">
    <property type="protein sequence ID" value="GET90633.1"/>
    <property type="molecule type" value="Genomic_DNA"/>
</dbReference>
<evidence type="ECO:0000313" key="3">
    <source>
        <dbReference type="Proteomes" id="UP000419144"/>
    </source>
</evidence>
<keyword evidence="3" id="KW-1185">Reference proteome</keyword>
<dbReference type="VEuPathDB" id="TriTrypDB:LtaPh_3005500"/>
<name>A0A640KLZ9_LEITA</name>
<dbReference type="PANTHER" id="PTHR12821">
    <property type="entry name" value="BYSTIN"/>
    <property type="match status" value="1"/>
</dbReference>
<comment type="caution">
    <text evidence="2">The sequence shown here is derived from an EMBL/GenBank/DDBJ whole genome shotgun (WGS) entry which is preliminary data.</text>
</comment>
<dbReference type="GO" id="GO:0005737">
    <property type="term" value="C:cytoplasm"/>
    <property type="evidence" value="ECO:0007669"/>
    <property type="project" value="TreeGrafter"/>
</dbReference>
<evidence type="ECO:0000256" key="1">
    <source>
        <dbReference type="ARBA" id="ARBA00007114"/>
    </source>
</evidence>
<dbReference type="GO" id="GO:0030688">
    <property type="term" value="C:preribosome, small subunit precursor"/>
    <property type="evidence" value="ECO:0007669"/>
    <property type="project" value="TreeGrafter"/>
</dbReference>
<comment type="similarity">
    <text evidence="1">Belongs to the bystin family.</text>
</comment>
<accession>A0A640KLZ9</accession>
<organism evidence="2 3">
    <name type="scientific">Leishmania tarentolae</name>
    <name type="common">Sauroleishmania tarentolae</name>
    <dbReference type="NCBI Taxonomy" id="5689"/>
    <lineage>
        <taxon>Eukaryota</taxon>
        <taxon>Discoba</taxon>
        <taxon>Euglenozoa</taxon>
        <taxon>Kinetoplastea</taxon>
        <taxon>Metakinetoplastina</taxon>
        <taxon>Trypanosomatida</taxon>
        <taxon>Trypanosomatidae</taxon>
        <taxon>Leishmaniinae</taxon>
        <taxon>Leishmania</taxon>
        <taxon>lizard Leishmania</taxon>
    </lineage>
</organism>
<dbReference type="GO" id="GO:0005730">
    <property type="term" value="C:nucleolus"/>
    <property type="evidence" value="ECO:0007669"/>
    <property type="project" value="TreeGrafter"/>
</dbReference>
<gene>
    <name evidence="2" type="ORF">LtaPh_3005500</name>
</gene>
<protein>
    <submittedName>
        <fullName evidence="2">Bystin, putative</fullName>
    </submittedName>
</protein>
<sequence>MQLARSPALTWWDRHCCAAVGVWMCAYACRLSYAHTFEVSLTHCHSLCRSLALLAEQITAEMYTPHARSQWSHPTCLLYSVFFSLPLHTAVAPPPPSASLHLQCTDEALSFLSHTQYTRRMPGKEKARKEIHRSNPLGDDIHAERFASAKNSSRHAADANDVDQAGYLIPNHTTKRILRTAKRQLEAIQGEVAAEEYATAVREEDCRDNGLQDLIDNDELTTEGREHLYEVEAAAEGEEVILEYDDNESIASEMPVDVPDVSPEMYGIDEEEARLLNAFQPASRVQSRNLADMIMEKIREKEQGVRGGAAINPTDNARVAEEDSEDKIDNRVARVYTAIGTVLKRYTSGKIPKAFKILPNVKNWEQLLMLTRPDQWSPHATYQATRIFAANLNESMLQRYYAAVLLPIVHERLLEEKKLHPALYMAVRKALFKPVAFFKGFLLPLAMDEECTLREALVVASVLQRCHLPPVPTAVTIYKIAQQPFSGRCSVFLRVLIDKKMALPYQAIDELVKYFHRFLETHTKEEALPVLWHQTLLSFIQHYKVDLTEAQLGLLSNVCNVHFHYMITPEIRREIVAALRMKQGAASVS</sequence>
<proteinExistence type="inferred from homology"/>
<dbReference type="GO" id="GO:0030515">
    <property type="term" value="F:snoRNA binding"/>
    <property type="evidence" value="ECO:0007669"/>
    <property type="project" value="TreeGrafter"/>
</dbReference>
<dbReference type="Pfam" id="PF05291">
    <property type="entry name" value="Bystin"/>
    <property type="match status" value="1"/>
</dbReference>
<dbReference type="AlphaFoldDB" id="A0A640KLZ9"/>
<dbReference type="GO" id="GO:0006364">
    <property type="term" value="P:rRNA processing"/>
    <property type="evidence" value="ECO:0007669"/>
    <property type="project" value="TreeGrafter"/>
</dbReference>